<dbReference type="FunFam" id="3.30.200.20:FF:000039">
    <property type="entry name" value="receptor-like protein kinase FERONIA"/>
    <property type="match status" value="1"/>
</dbReference>
<dbReference type="Proteomes" id="UP001454036">
    <property type="component" value="Unassembled WGS sequence"/>
</dbReference>
<keyword evidence="3" id="KW-0723">Serine/threonine-protein kinase</keyword>
<feature type="signal peptide" evidence="17">
    <location>
        <begin position="1"/>
        <end position="24"/>
    </location>
</feature>
<evidence type="ECO:0000256" key="14">
    <source>
        <dbReference type="ARBA" id="ARBA00048679"/>
    </source>
</evidence>
<dbReference type="InterPro" id="IPR008271">
    <property type="entry name" value="Ser/Thr_kinase_AS"/>
</dbReference>
<keyword evidence="10 16" id="KW-1133">Transmembrane helix</keyword>
<dbReference type="Gene3D" id="1.10.510.10">
    <property type="entry name" value="Transferase(Phosphotransferase) domain 1"/>
    <property type="match status" value="1"/>
</dbReference>
<dbReference type="GO" id="GO:0004674">
    <property type="term" value="F:protein serine/threonine kinase activity"/>
    <property type="evidence" value="ECO:0007669"/>
    <property type="project" value="UniProtKB-KW"/>
</dbReference>
<comment type="catalytic activity">
    <reaction evidence="14">
        <text>L-seryl-[protein] + ATP = O-phospho-L-seryl-[protein] + ADP + H(+)</text>
        <dbReference type="Rhea" id="RHEA:17989"/>
        <dbReference type="Rhea" id="RHEA-COMP:9863"/>
        <dbReference type="Rhea" id="RHEA-COMP:11604"/>
        <dbReference type="ChEBI" id="CHEBI:15378"/>
        <dbReference type="ChEBI" id="CHEBI:29999"/>
        <dbReference type="ChEBI" id="CHEBI:30616"/>
        <dbReference type="ChEBI" id="CHEBI:83421"/>
        <dbReference type="ChEBI" id="CHEBI:456216"/>
        <dbReference type="EC" id="2.7.11.1"/>
    </reaction>
</comment>
<dbReference type="AlphaFoldDB" id="A0AAV3R319"/>
<evidence type="ECO:0000256" key="3">
    <source>
        <dbReference type="ARBA" id="ARBA00022527"/>
    </source>
</evidence>
<keyword evidence="5 16" id="KW-0812">Transmembrane</keyword>
<evidence type="ECO:0000256" key="10">
    <source>
        <dbReference type="ARBA" id="ARBA00022989"/>
    </source>
</evidence>
<gene>
    <name evidence="19" type="ORF">LIER_23839</name>
</gene>
<keyword evidence="19" id="KW-0675">Receptor</keyword>
<keyword evidence="7" id="KW-0547">Nucleotide-binding</keyword>
<evidence type="ECO:0000256" key="2">
    <source>
        <dbReference type="ARBA" id="ARBA00012513"/>
    </source>
</evidence>
<dbReference type="FunFam" id="1.10.510.10:FF:000161">
    <property type="entry name" value="Wall-associated receptor kinase-like 20"/>
    <property type="match status" value="1"/>
</dbReference>
<dbReference type="PANTHER" id="PTHR46008:SF2">
    <property type="entry name" value="LEAF RUST 10 DISEASE-RESISTANCE LOCUS RECEPTOR-LIKE PROTEIN KINASE-LIKE 1.4"/>
    <property type="match status" value="1"/>
</dbReference>
<dbReference type="PANTHER" id="PTHR46008">
    <property type="entry name" value="LEAF RUST 10 DISEASE-RESISTANCE LOCUS RECEPTOR-LIKE PROTEIN KINASE-LIKE 1.4"/>
    <property type="match status" value="1"/>
</dbReference>
<dbReference type="Pfam" id="PF00069">
    <property type="entry name" value="Pkinase"/>
    <property type="match status" value="1"/>
</dbReference>
<keyword evidence="11 16" id="KW-0472">Membrane</keyword>
<dbReference type="GO" id="GO:0005886">
    <property type="term" value="C:plasma membrane"/>
    <property type="evidence" value="ECO:0007669"/>
    <property type="project" value="UniProtKB-ARBA"/>
</dbReference>
<feature type="region of interest" description="Disordered" evidence="15">
    <location>
        <begin position="628"/>
        <end position="647"/>
    </location>
</feature>
<feature type="compositionally biased region" description="Low complexity" evidence="15">
    <location>
        <begin position="632"/>
        <end position="647"/>
    </location>
</feature>
<name>A0AAV3R319_LITER</name>
<dbReference type="PROSITE" id="PS50011">
    <property type="entry name" value="PROTEIN_KINASE_DOM"/>
    <property type="match status" value="1"/>
</dbReference>
<organism evidence="19 20">
    <name type="scientific">Lithospermum erythrorhizon</name>
    <name type="common">Purple gromwell</name>
    <name type="synonym">Lithospermum officinale var. erythrorhizon</name>
    <dbReference type="NCBI Taxonomy" id="34254"/>
    <lineage>
        <taxon>Eukaryota</taxon>
        <taxon>Viridiplantae</taxon>
        <taxon>Streptophyta</taxon>
        <taxon>Embryophyta</taxon>
        <taxon>Tracheophyta</taxon>
        <taxon>Spermatophyta</taxon>
        <taxon>Magnoliopsida</taxon>
        <taxon>eudicotyledons</taxon>
        <taxon>Gunneridae</taxon>
        <taxon>Pentapetalae</taxon>
        <taxon>asterids</taxon>
        <taxon>lamiids</taxon>
        <taxon>Boraginales</taxon>
        <taxon>Boraginaceae</taxon>
        <taxon>Boraginoideae</taxon>
        <taxon>Lithospermeae</taxon>
        <taxon>Lithospermum</taxon>
    </lineage>
</organism>
<evidence type="ECO:0000256" key="16">
    <source>
        <dbReference type="SAM" id="Phobius"/>
    </source>
</evidence>
<evidence type="ECO:0000256" key="12">
    <source>
        <dbReference type="ARBA" id="ARBA00023180"/>
    </source>
</evidence>
<keyword evidence="9" id="KW-0067">ATP-binding</keyword>
<proteinExistence type="predicted"/>
<evidence type="ECO:0000256" key="7">
    <source>
        <dbReference type="ARBA" id="ARBA00022741"/>
    </source>
</evidence>
<protein>
    <recommendedName>
        <fullName evidence="2">non-specific serine/threonine protein kinase</fullName>
        <ecNumber evidence="2">2.7.11.1</ecNumber>
    </recommendedName>
</protein>
<dbReference type="Gene3D" id="3.30.200.20">
    <property type="entry name" value="Phosphorylase Kinase, domain 1"/>
    <property type="match status" value="1"/>
</dbReference>
<dbReference type="EC" id="2.7.11.1" evidence="2"/>
<dbReference type="InterPro" id="IPR011009">
    <property type="entry name" value="Kinase-like_dom_sf"/>
</dbReference>
<dbReference type="PROSITE" id="PS00108">
    <property type="entry name" value="PROTEIN_KINASE_ST"/>
    <property type="match status" value="1"/>
</dbReference>
<evidence type="ECO:0000256" key="9">
    <source>
        <dbReference type="ARBA" id="ARBA00022840"/>
    </source>
</evidence>
<dbReference type="InterPro" id="IPR032872">
    <property type="entry name" value="WAK_assoc_C"/>
</dbReference>
<feature type="domain" description="Protein kinase" evidence="18">
    <location>
        <begin position="331"/>
        <end position="617"/>
    </location>
</feature>
<evidence type="ECO:0000256" key="6">
    <source>
        <dbReference type="ARBA" id="ARBA00022729"/>
    </source>
</evidence>
<dbReference type="GO" id="GO:0005524">
    <property type="term" value="F:ATP binding"/>
    <property type="evidence" value="ECO:0007669"/>
    <property type="project" value="UniProtKB-KW"/>
</dbReference>
<evidence type="ECO:0000259" key="18">
    <source>
        <dbReference type="PROSITE" id="PS50011"/>
    </source>
</evidence>
<evidence type="ECO:0000256" key="1">
    <source>
        <dbReference type="ARBA" id="ARBA00004167"/>
    </source>
</evidence>
<evidence type="ECO:0000313" key="20">
    <source>
        <dbReference type="Proteomes" id="UP001454036"/>
    </source>
</evidence>
<dbReference type="SUPFAM" id="SSF56112">
    <property type="entry name" value="Protein kinase-like (PK-like)"/>
    <property type="match status" value="1"/>
</dbReference>
<evidence type="ECO:0000256" key="13">
    <source>
        <dbReference type="ARBA" id="ARBA00047899"/>
    </source>
</evidence>
<evidence type="ECO:0000256" key="5">
    <source>
        <dbReference type="ARBA" id="ARBA00022692"/>
    </source>
</evidence>
<dbReference type="InterPro" id="IPR025287">
    <property type="entry name" value="WAK_GUB"/>
</dbReference>
<dbReference type="Pfam" id="PF14380">
    <property type="entry name" value="WAK_assoc"/>
    <property type="match status" value="1"/>
</dbReference>
<dbReference type="EMBL" id="BAABME010006798">
    <property type="protein sequence ID" value="GAA0169323.1"/>
    <property type="molecule type" value="Genomic_DNA"/>
</dbReference>
<sequence>MMKLIISLHFSFMLFVPYFLKSDGQSANMLEEYCPEQSCGDIVVKYPFYRTDTSPSARFCGYQGFGVTCPGDPMFYLNSNAFKVENISYENKTLALVDTFVMDNSTCPRLRQNLTIDDGLPLEYSSQNSNLTFYFNCTSSIVGLRVVDCLSMGGNRSYIVQGADPKIIDWYVHCEEKVSTTLIGREIIEGWFNTVNFGRIMNLGFELKWTTSLKCHRCEESNGKCGFNDLRELLCFCNDGTIRSNDCRKGGLNLRLKLIIGFGAGLFGATAMCIVFFLYQRRVKSRRNLSYKGFYGSSSYYPNSLPDMNKAGNYGVHVFDYKEIQRATNDFDSNNALGDGGFGVVYKGKLRDGRDVGIKRLYEHNFKRVEQFMNEIEILTRLHHPNLVILYGCTNHNRELLLVYEYIPNGTVADHLHGERARPGSLSWTTRLNIAIETASALAYLHAVDVIHRDIKTTNILLDDHFRVKVADFGISRLFPTNVTHVSTAPQGTPGYVDPEYHQYYQLTDKSDVYSFGVVLVELISSKPAVDISRHMHEINLSNMAINKIQRNALHELVDPYLGYESDNKVKTMINAVAEIAFRCLQGREMRPSMQEVQDNLQEIRSNEYNAEKHEEIDISADDAILFKNDTPVSPDSGSASSVSGPV</sequence>
<dbReference type="GO" id="GO:0030247">
    <property type="term" value="F:polysaccharide binding"/>
    <property type="evidence" value="ECO:0007669"/>
    <property type="project" value="InterPro"/>
</dbReference>
<feature type="chain" id="PRO_5043808533" description="non-specific serine/threonine protein kinase" evidence="17">
    <location>
        <begin position="25"/>
        <end position="647"/>
    </location>
</feature>
<comment type="subcellular location">
    <subcellularLocation>
        <location evidence="1">Membrane</location>
        <topology evidence="1">Single-pass membrane protein</topology>
    </subcellularLocation>
</comment>
<keyword evidence="4" id="KW-0808">Transferase</keyword>
<evidence type="ECO:0000256" key="8">
    <source>
        <dbReference type="ARBA" id="ARBA00022777"/>
    </source>
</evidence>
<evidence type="ECO:0000313" key="19">
    <source>
        <dbReference type="EMBL" id="GAA0169323.1"/>
    </source>
</evidence>
<keyword evidence="6 17" id="KW-0732">Signal</keyword>
<reference evidence="19 20" key="1">
    <citation type="submission" date="2024-01" db="EMBL/GenBank/DDBJ databases">
        <title>The complete chloroplast genome sequence of Lithospermum erythrorhizon: insights into the phylogenetic relationship among Boraginaceae species and the maternal lineages of purple gromwells.</title>
        <authorList>
            <person name="Okada T."/>
            <person name="Watanabe K."/>
        </authorList>
    </citation>
    <scope>NUCLEOTIDE SEQUENCE [LARGE SCALE GENOMIC DNA]</scope>
</reference>
<evidence type="ECO:0000256" key="15">
    <source>
        <dbReference type="SAM" id="MobiDB-lite"/>
    </source>
</evidence>
<feature type="transmembrane region" description="Helical" evidence="16">
    <location>
        <begin position="258"/>
        <end position="279"/>
    </location>
</feature>
<evidence type="ECO:0000256" key="17">
    <source>
        <dbReference type="SAM" id="SignalP"/>
    </source>
</evidence>
<evidence type="ECO:0000256" key="4">
    <source>
        <dbReference type="ARBA" id="ARBA00022679"/>
    </source>
</evidence>
<dbReference type="Pfam" id="PF13947">
    <property type="entry name" value="GUB_WAK_bind"/>
    <property type="match status" value="1"/>
</dbReference>
<evidence type="ECO:0000256" key="11">
    <source>
        <dbReference type="ARBA" id="ARBA00023136"/>
    </source>
</evidence>
<dbReference type="SMART" id="SM00220">
    <property type="entry name" value="S_TKc"/>
    <property type="match status" value="1"/>
</dbReference>
<comment type="catalytic activity">
    <reaction evidence="13">
        <text>L-threonyl-[protein] + ATP = O-phospho-L-threonyl-[protein] + ADP + H(+)</text>
        <dbReference type="Rhea" id="RHEA:46608"/>
        <dbReference type="Rhea" id="RHEA-COMP:11060"/>
        <dbReference type="Rhea" id="RHEA-COMP:11605"/>
        <dbReference type="ChEBI" id="CHEBI:15378"/>
        <dbReference type="ChEBI" id="CHEBI:30013"/>
        <dbReference type="ChEBI" id="CHEBI:30616"/>
        <dbReference type="ChEBI" id="CHEBI:61977"/>
        <dbReference type="ChEBI" id="CHEBI:456216"/>
        <dbReference type="EC" id="2.7.11.1"/>
    </reaction>
</comment>
<accession>A0AAV3R319</accession>
<keyword evidence="12" id="KW-0325">Glycoprotein</keyword>
<keyword evidence="20" id="KW-1185">Reference proteome</keyword>
<dbReference type="InterPro" id="IPR000719">
    <property type="entry name" value="Prot_kinase_dom"/>
</dbReference>
<keyword evidence="8" id="KW-0418">Kinase</keyword>
<comment type="caution">
    <text evidence="19">The sequence shown here is derived from an EMBL/GenBank/DDBJ whole genome shotgun (WGS) entry which is preliminary data.</text>
</comment>